<feature type="chain" id="PRO_5031426390" evidence="2">
    <location>
        <begin position="29"/>
        <end position="1015"/>
    </location>
</feature>
<feature type="transmembrane region" description="Helical" evidence="1">
    <location>
        <begin position="861"/>
        <end position="887"/>
    </location>
</feature>
<sequence length="1015" mass="107179">MARSSPPRPLGGLLRLCLQLSLPSAALGMQPLAGSGSWPLLGDAPAYGHDLEQWFTGLSARIPGTSVDKELLPFGFVRLETSGLVCSGFDVKGVDVSELPHTATSRSARLWVYNASAQHCGGDWRVRRAEKTLLSGAFSFRISKLMLDLPLLFDSSRPSRPISVLRKGCKTSVRMQDLRFGQKMGILRKIFFRLIQGSLNLFVGTFGCHLSRRALAPANALVAPWLSPPEPPQPLPAELPTQRTAQLVNWSRDVPLLKAIPDGLHGAAGIRWMVAKMTAGTDRLALDASTESFPSLSLGRRASERLGLQVSARLTNISVAGLGTVTKCQALAAVGSEPHSLRTSCVLDALNVSGALSIEVAPLEEAPASASFNASSRFSMNVTAAVALQHVQMELQMLVAADRSRLDKLTVDGLMWMPSLQALGTVAAATYALNVTELDARIARIKEVTFAQDGGPLAAALASSFGALSRAFLGAENFQNVLPNAFAQEVYPRLRQTLNERSAQGLAFLSRFADPDGGAMHPHATDGIDPPHIRNMALCAACIFLPLGLLAYAASRLCAKRRAARAEALGGGPTERQGGTAAAPAGAGGADVLSDASSTCMKWALPCFIVANMALGFWSVLVPVCDVRAKAVGGLIDPTKPIADDSLLVYSFSELLSDFMNAGARISGCLLAIGCVVVPQLSGLLMLVAFGLPMRPRLRGFLCLFFLFAVRQVGINQFFLSLVVCTLRAQVSVSGMTTDVTAEPVYGLATATLATFGALLLAGLLYHLHTKSAPGTTAAGGAAAAGAEWQVSRRTARLALLGAMAASLTFGGACAGKILSLELTGLAGDVESSGVSTTPAAKEIWLLSLPGRLYSSTDEKVIAAMIGFLLAMLSIVAPVLCCAAWLVQWGWVVVTGKLPHSSALRVVRACAHASPYLYGWCATDIIWASAAAGCLEMDLAVQFIAMKKAGPLCTLLEHRMGLPCVHVEGRLEVAGWFLLASVLLSFALFVCTTVAFASRPRPNASHACEALEQQS</sequence>
<reference evidence="3" key="1">
    <citation type="submission" date="2021-01" db="EMBL/GenBank/DDBJ databases">
        <authorList>
            <person name="Corre E."/>
            <person name="Pelletier E."/>
            <person name="Niang G."/>
            <person name="Scheremetjew M."/>
            <person name="Finn R."/>
            <person name="Kale V."/>
            <person name="Holt S."/>
            <person name="Cochrane G."/>
            <person name="Meng A."/>
            <person name="Brown T."/>
            <person name="Cohen L."/>
        </authorList>
    </citation>
    <scope>NUCLEOTIDE SEQUENCE</scope>
    <source>
        <strain evidence="3">CCMP3105</strain>
    </source>
</reference>
<dbReference type="AlphaFoldDB" id="A0A7S4SNE7"/>
<feature type="signal peptide" evidence="2">
    <location>
        <begin position="1"/>
        <end position="28"/>
    </location>
</feature>
<organism evidence="3">
    <name type="scientific">Alexandrium monilatum</name>
    <dbReference type="NCBI Taxonomy" id="311494"/>
    <lineage>
        <taxon>Eukaryota</taxon>
        <taxon>Sar</taxon>
        <taxon>Alveolata</taxon>
        <taxon>Dinophyceae</taxon>
        <taxon>Gonyaulacales</taxon>
        <taxon>Pyrocystaceae</taxon>
        <taxon>Alexandrium</taxon>
    </lineage>
</organism>
<feature type="transmembrane region" description="Helical" evidence="1">
    <location>
        <begin position="535"/>
        <end position="555"/>
    </location>
</feature>
<keyword evidence="2" id="KW-0732">Signal</keyword>
<feature type="transmembrane region" description="Helical" evidence="1">
    <location>
        <begin position="701"/>
        <end position="724"/>
    </location>
</feature>
<gene>
    <name evidence="3" type="ORF">AMON00008_LOCUS52919</name>
</gene>
<feature type="transmembrane region" description="Helical" evidence="1">
    <location>
        <begin position="744"/>
        <end position="766"/>
    </location>
</feature>
<feature type="transmembrane region" description="Helical" evidence="1">
    <location>
        <begin position="603"/>
        <end position="621"/>
    </location>
</feature>
<proteinExistence type="predicted"/>
<name>A0A7S4SNE7_9DINO</name>
<keyword evidence="1" id="KW-1133">Transmembrane helix</keyword>
<accession>A0A7S4SNE7</accession>
<protein>
    <submittedName>
        <fullName evidence="3">Uncharacterized protein</fullName>
    </submittedName>
</protein>
<feature type="transmembrane region" description="Helical" evidence="1">
    <location>
        <begin position="976"/>
        <end position="997"/>
    </location>
</feature>
<dbReference type="EMBL" id="HBNR01074500">
    <property type="protein sequence ID" value="CAE4650792.1"/>
    <property type="molecule type" value="Transcribed_RNA"/>
</dbReference>
<keyword evidence="1" id="KW-0472">Membrane</keyword>
<keyword evidence="1" id="KW-0812">Transmembrane</keyword>
<evidence type="ECO:0000256" key="1">
    <source>
        <dbReference type="SAM" id="Phobius"/>
    </source>
</evidence>
<evidence type="ECO:0000256" key="2">
    <source>
        <dbReference type="SAM" id="SignalP"/>
    </source>
</evidence>
<evidence type="ECO:0000313" key="3">
    <source>
        <dbReference type="EMBL" id="CAE4650792.1"/>
    </source>
</evidence>
<feature type="transmembrane region" description="Helical" evidence="1">
    <location>
        <begin position="664"/>
        <end position="689"/>
    </location>
</feature>